<dbReference type="GO" id="GO:0016020">
    <property type="term" value="C:membrane"/>
    <property type="evidence" value="ECO:0007669"/>
    <property type="project" value="GOC"/>
</dbReference>
<accession>A0A7H0I6B4</accession>
<name>A0A7H0I6B4_9ACTN</name>
<proteinExistence type="predicted"/>
<dbReference type="PANTHER" id="PTHR20863">
    <property type="entry name" value="ACYL CARRIER PROTEIN"/>
    <property type="match status" value="1"/>
</dbReference>
<keyword evidence="2" id="KW-0444">Lipid biosynthesis</keyword>
<dbReference type="Pfam" id="PF00550">
    <property type="entry name" value="PP-binding"/>
    <property type="match status" value="1"/>
</dbReference>
<evidence type="ECO:0000256" key="6">
    <source>
        <dbReference type="ARBA" id="ARBA00023160"/>
    </source>
</evidence>
<protein>
    <submittedName>
        <fullName evidence="8">Acyl carrier protein</fullName>
    </submittedName>
</protein>
<gene>
    <name evidence="8" type="ORF">IAG44_01815</name>
</gene>
<dbReference type="EMBL" id="CP060828">
    <property type="protein sequence ID" value="QNP68330.1"/>
    <property type="molecule type" value="Genomic_DNA"/>
</dbReference>
<dbReference type="Gene3D" id="1.10.1200.10">
    <property type="entry name" value="ACP-like"/>
    <property type="match status" value="1"/>
</dbReference>
<organism evidence="8 9">
    <name type="scientific">Streptomyces roseirectus</name>
    <dbReference type="NCBI Taxonomy" id="2768066"/>
    <lineage>
        <taxon>Bacteria</taxon>
        <taxon>Bacillati</taxon>
        <taxon>Actinomycetota</taxon>
        <taxon>Actinomycetes</taxon>
        <taxon>Kitasatosporales</taxon>
        <taxon>Streptomycetaceae</taxon>
        <taxon>Streptomyces</taxon>
    </lineage>
</organism>
<evidence type="ECO:0000259" key="7">
    <source>
        <dbReference type="PROSITE" id="PS50075"/>
    </source>
</evidence>
<dbReference type="RefSeq" id="WP_187745372.1">
    <property type="nucleotide sequence ID" value="NZ_CP060828.1"/>
</dbReference>
<dbReference type="GO" id="GO:0000036">
    <property type="term" value="F:acyl carrier activity"/>
    <property type="evidence" value="ECO:0007669"/>
    <property type="project" value="TreeGrafter"/>
</dbReference>
<dbReference type="PROSITE" id="PS50075">
    <property type="entry name" value="CARRIER"/>
    <property type="match status" value="1"/>
</dbReference>
<evidence type="ECO:0000313" key="9">
    <source>
        <dbReference type="Proteomes" id="UP000516052"/>
    </source>
</evidence>
<dbReference type="GO" id="GO:0000035">
    <property type="term" value="F:acyl binding"/>
    <property type="evidence" value="ECO:0007669"/>
    <property type="project" value="TreeGrafter"/>
</dbReference>
<dbReference type="SUPFAM" id="SSF47336">
    <property type="entry name" value="ACP-like"/>
    <property type="match status" value="1"/>
</dbReference>
<feature type="domain" description="Carrier" evidence="7">
    <location>
        <begin position="5"/>
        <end position="81"/>
    </location>
</feature>
<dbReference type="PROSITE" id="PS00012">
    <property type="entry name" value="PHOSPHOPANTETHEINE"/>
    <property type="match status" value="1"/>
</dbReference>
<keyword evidence="6" id="KW-0275">Fatty acid biosynthesis</keyword>
<dbReference type="InterPro" id="IPR009081">
    <property type="entry name" value="PP-bd_ACP"/>
</dbReference>
<keyword evidence="1" id="KW-0596">Phosphopantetheine</keyword>
<reference evidence="8 9" key="1">
    <citation type="submission" date="2020-08" db="EMBL/GenBank/DDBJ databases">
        <title>A novel species.</title>
        <authorList>
            <person name="Gao J."/>
        </authorList>
    </citation>
    <scope>NUCLEOTIDE SEQUENCE [LARGE SCALE GENOMIC DNA]</scope>
    <source>
        <strain evidence="8 9">CRXT-G-22</strain>
    </source>
</reference>
<sequence length="85" mass="9081">MLSQETITQQVRAIVTEVGRTDPGTVTGTARLTDDLGFDSLQLIQLAVALEERFAIDEVEETAMFDIVTVGDVEELVGKLAGDGA</sequence>
<dbReference type="InterPro" id="IPR006162">
    <property type="entry name" value="Ppantetheine_attach_site"/>
</dbReference>
<dbReference type="AlphaFoldDB" id="A0A7H0I6B4"/>
<evidence type="ECO:0000256" key="4">
    <source>
        <dbReference type="ARBA" id="ARBA00022832"/>
    </source>
</evidence>
<keyword evidence="4" id="KW-0276">Fatty acid metabolism</keyword>
<evidence type="ECO:0000256" key="5">
    <source>
        <dbReference type="ARBA" id="ARBA00023098"/>
    </source>
</evidence>
<dbReference type="KEGG" id="sroi:IAG44_01815"/>
<evidence type="ECO:0000256" key="1">
    <source>
        <dbReference type="ARBA" id="ARBA00022450"/>
    </source>
</evidence>
<dbReference type="GO" id="GO:0005829">
    <property type="term" value="C:cytosol"/>
    <property type="evidence" value="ECO:0007669"/>
    <property type="project" value="TreeGrafter"/>
</dbReference>
<dbReference type="InterPro" id="IPR003231">
    <property type="entry name" value="ACP"/>
</dbReference>
<evidence type="ECO:0000256" key="2">
    <source>
        <dbReference type="ARBA" id="ARBA00022516"/>
    </source>
</evidence>
<dbReference type="PANTHER" id="PTHR20863:SF76">
    <property type="entry name" value="CARRIER DOMAIN-CONTAINING PROTEIN"/>
    <property type="match status" value="1"/>
</dbReference>
<keyword evidence="3" id="KW-0597">Phosphoprotein</keyword>
<evidence type="ECO:0000256" key="3">
    <source>
        <dbReference type="ARBA" id="ARBA00022553"/>
    </source>
</evidence>
<dbReference type="InterPro" id="IPR036736">
    <property type="entry name" value="ACP-like_sf"/>
</dbReference>
<dbReference type="GO" id="GO:0009245">
    <property type="term" value="P:lipid A biosynthetic process"/>
    <property type="evidence" value="ECO:0007669"/>
    <property type="project" value="TreeGrafter"/>
</dbReference>
<keyword evidence="9" id="KW-1185">Reference proteome</keyword>
<keyword evidence="5" id="KW-0443">Lipid metabolism</keyword>
<dbReference type="Proteomes" id="UP000516052">
    <property type="component" value="Chromosome"/>
</dbReference>
<evidence type="ECO:0000313" key="8">
    <source>
        <dbReference type="EMBL" id="QNP68330.1"/>
    </source>
</evidence>